<feature type="domain" description="Zn(2)-C6 fungal-type" evidence="8">
    <location>
        <begin position="54"/>
        <end position="84"/>
    </location>
</feature>
<dbReference type="AlphaFoldDB" id="A0A9P8UJ72"/>
<dbReference type="GO" id="GO:0005634">
    <property type="term" value="C:nucleus"/>
    <property type="evidence" value="ECO:0007669"/>
    <property type="project" value="UniProtKB-SubCell"/>
</dbReference>
<feature type="compositionally biased region" description="Low complexity" evidence="7">
    <location>
        <begin position="147"/>
        <end position="162"/>
    </location>
</feature>
<organism evidence="9 10">
    <name type="scientific">Truncatella angustata</name>
    <dbReference type="NCBI Taxonomy" id="152316"/>
    <lineage>
        <taxon>Eukaryota</taxon>
        <taxon>Fungi</taxon>
        <taxon>Dikarya</taxon>
        <taxon>Ascomycota</taxon>
        <taxon>Pezizomycotina</taxon>
        <taxon>Sordariomycetes</taxon>
        <taxon>Xylariomycetidae</taxon>
        <taxon>Amphisphaeriales</taxon>
        <taxon>Sporocadaceae</taxon>
        <taxon>Truncatella</taxon>
    </lineage>
</organism>
<feature type="compositionally biased region" description="Polar residues" evidence="7">
    <location>
        <begin position="10"/>
        <end position="19"/>
    </location>
</feature>
<dbReference type="Pfam" id="PF00172">
    <property type="entry name" value="Zn_clus"/>
    <property type="match status" value="1"/>
</dbReference>
<evidence type="ECO:0000256" key="2">
    <source>
        <dbReference type="ARBA" id="ARBA00022723"/>
    </source>
</evidence>
<evidence type="ECO:0000256" key="3">
    <source>
        <dbReference type="ARBA" id="ARBA00023015"/>
    </source>
</evidence>
<proteinExistence type="predicted"/>
<dbReference type="GO" id="GO:0008270">
    <property type="term" value="F:zinc ion binding"/>
    <property type="evidence" value="ECO:0007669"/>
    <property type="project" value="InterPro"/>
</dbReference>
<dbReference type="PROSITE" id="PS00463">
    <property type="entry name" value="ZN2_CY6_FUNGAL_1"/>
    <property type="match status" value="1"/>
</dbReference>
<evidence type="ECO:0000256" key="4">
    <source>
        <dbReference type="ARBA" id="ARBA00023026"/>
    </source>
</evidence>
<dbReference type="PANTHER" id="PTHR47338:SF27">
    <property type="entry name" value="ZN(II)2CYS6 TRANSCRIPTION FACTOR (EUROFUNG)"/>
    <property type="match status" value="1"/>
</dbReference>
<evidence type="ECO:0000256" key="5">
    <source>
        <dbReference type="ARBA" id="ARBA00023163"/>
    </source>
</evidence>
<keyword evidence="6" id="KW-0539">Nucleus</keyword>
<dbReference type="InterPro" id="IPR050815">
    <property type="entry name" value="TF_fung"/>
</dbReference>
<accession>A0A9P8UJ72</accession>
<reference evidence="9" key="1">
    <citation type="journal article" date="2021" name="Nat. Commun.">
        <title>Genetic determinants of endophytism in the Arabidopsis root mycobiome.</title>
        <authorList>
            <person name="Mesny F."/>
            <person name="Miyauchi S."/>
            <person name="Thiergart T."/>
            <person name="Pickel B."/>
            <person name="Atanasova L."/>
            <person name="Karlsson M."/>
            <person name="Huettel B."/>
            <person name="Barry K.W."/>
            <person name="Haridas S."/>
            <person name="Chen C."/>
            <person name="Bauer D."/>
            <person name="Andreopoulos W."/>
            <person name="Pangilinan J."/>
            <person name="LaButti K."/>
            <person name="Riley R."/>
            <person name="Lipzen A."/>
            <person name="Clum A."/>
            <person name="Drula E."/>
            <person name="Henrissat B."/>
            <person name="Kohler A."/>
            <person name="Grigoriev I.V."/>
            <person name="Martin F.M."/>
            <person name="Hacquard S."/>
        </authorList>
    </citation>
    <scope>NUCLEOTIDE SEQUENCE</scope>
    <source>
        <strain evidence="9">MPI-SDFR-AT-0073</strain>
    </source>
</reference>
<dbReference type="PANTHER" id="PTHR47338">
    <property type="entry name" value="ZN(II)2CYS6 TRANSCRIPTION FACTOR (EUROFUNG)-RELATED"/>
    <property type="match status" value="1"/>
</dbReference>
<comment type="caution">
    <text evidence="9">The sequence shown here is derived from an EMBL/GenBank/DDBJ whole genome shotgun (WGS) entry which is preliminary data.</text>
</comment>
<evidence type="ECO:0000256" key="6">
    <source>
        <dbReference type="ARBA" id="ARBA00023242"/>
    </source>
</evidence>
<evidence type="ECO:0000313" key="10">
    <source>
        <dbReference type="Proteomes" id="UP000758603"/>
    </source>
</evidence>
<evidence type="ECO:0000256" key="7">
    <source>
        <dbReference type="SAM" id="MobiDB-lite"/>
    </source>
</evidence>
<dbReference type="GO" id="GO:0006351">
    <property type="term" value="P:DNA-templated transcription"/>
    <property type="evidence" value="ECO:0007669"/>
    <property type="project" value="InterPro"/>
</dbReference>
<dbReference type="GeneID" id="70125028"/>
<keyword evidence="10" id="KW-1185">Reference proteome</keyword>
<feature type="region of interest" description="Disordered" evidence="7">
    <location>
        <begin position="117"/>
        <end position="173"/>
    </location>
</feature>
<evidence type="ECO:0000259" key="8">
    <source>
        <dbReference type="PROSITE" id="PS50048"/>
    </source>
</evidence>
<feature type="region of interest" description="Disordered" evidence="7">
    <location>
        <begin position="1"/>
        <end position="52"/>
    </location>
</feature>
<dbReference type="EMBL" id="JAGPXC010000005">
    <property type="protein sequence ID" value="KAH6653099.1"/>
    <property type="molecule type" value="Genomic_DNA"/>
</dbReference>
<dbReference type="GO" id="GO:0000981">
    <property type="term" value="F:DNA-binding transcription factor activity, RNA polymerase II-specific"/>
    <property type="evidence" value="ECO:0007669"/>
    <property type="project" value="InterPro"/>
</dbReference>
<dbReference type="SMART" id="SM00906">
    <property type="entry name" value="Fungal_trans"/>
    <property type="match status" value="1"/>
</dbReference>
<evidence type="ECO:0000256" key="1">
    <source>
        <dbReference type="ARBA" id="ARBA00004123"/>
    </source>
</evidence>
<dbReference type="SUPFAM" id="SSF57701">
    <property type="entry name" value="Zn2/Cys6 DNA-binding domain"/>
    <property type="match status" value="1"/>
</dbReference>
<dbReference type="CDD" id="cd00067">
    <property type="entry name" value="GAL4"/>
    <property type="match status" value="1"/>
</dbReference>
<dbReference type="OrthoDB" id="4356994at2759"/>
<dbReference type="PRINTS" id="PR00755">
    <property type="entry name" value="AFLATOXINBRP"/>
</dbReference>
<dbReference type="CDD" id="cd12148">
    <property type="entry name" value="fungal_TF_MHR"/>
    <property type="match status" value="1"/>
</dbReference>
<dbReference type="Gene3D" id="4.10.240.10">
    <property type="entry name" value="Zn(2)-C6 fungal-type DNA-binding domain"/>
    <property type="match status" value="1"/>
</dbReference>
<keyword evidence="5" id="KW-0804">Transcription</keyword>
<keyword evidence="3" id="KW-0805">Transcription regulation</keyword>
<sequence length="681" mass="75605">MESYRLLQRSPPSDSTQSYEDQDEDPNNTTAPITTHTRSPPAPEPKNSASKRLACDQCRHRKVKCNKEYPTCSRCAKVDIACAYSTRKKTSPEKMDLSYFLLTLNSRLEQAEAQLAFSPPSKQDGGQPGGSLLPSLGKDEDMATAASLGSSSLSEKVSSNVSMTPKPVENNDPFSETIMVTESAEEWFNNMEDGGADFHFETFAPTMGNDLVLAQSVPDANQGFDFDPMVFDTTPSSASSSGGLNLSPSLVQGFYDRFFDVFHPIMPIINRTRFQAEMSEPSPSIEVQVLSHAIAVLGTLSVPELRPYADYYYEHARSLLELCERQEGGGSLTNINTLQACVLLTLYEFKRPNFARAWMTLGRAIRLAKIMGIDKAGITPVADQWGFRGRMPGPETPPSSEEKRRTFWVLYIFDSFASVRTNSSSAFDTQISVPLPSCREYPDFSTPSDTMPPLEQLFTSATTTPLSSFAATNVMIYLYQRCFGHVQSSAQQGLTHAFWETHYDIEKAIHKCRTSIMVQHLAKHAVEDPLSLTLRINLNTVEINLQEAALARIRQNQLPTELTAAATAKCAACAADTVEALQMGLRLKGNKLEMFRQLDQFLIWPITTTIQTCFRLLYNDHSGAGGRPRDAALYVNAIRVLSSSMRDLIDPEHIAPGFLERADEKVAEAEQMNGWRHQTEG</sequence>
<dbReference type="SMART" id="SM00066">
    <property type="entry name" value="GAL4"/>
    <property type="match status" value="1"/>
</dbReference>
<dbReference type="GO" id="GO:0003677">
    <property type="term" value="F:DNA binding"/>
    <property type="evidence" value="ECO:0007669"/>
    <property type="project" value="InterPro"/>
</dbReference>
<gene>
    <name evidence="9" type="ORF">BKA67DRAFT_309559</name>
</gene>
<keyword evidence="2" id="KW-0479">Metal-binding</keyword>
<protein>
    <submittedName>
        <fullName evidence="9">Fungal-specific transcription factor domain-containing protein</fullName>
    </submittedName>
</protein>
<dbReference type="Proteomes" id="UP000758603">
    <property type="component" value="Unassembled WGS sequence"/>
</dbReference>
<dbReference type="InterPro" id="IPR036864">
    <property type="entry name" value="Zn2-C6_fun-type_DNA-bd_sf"/>
</dbReference>
<dbReference type="RefSeq" id="XP_045957376.1">
    <property type="nucleotide sequence ID" value="XM_046096135.1"/>
</dbReference>
<evidence type="ECO:0000313" key="9">
    <source>
        <dbReference type="EMBL" id="KAH6653099.1"/>
    </source>
</evidence>
<keyword evidence="4" id="KW-0843">Virulence</keyword>
<feature type="compositionally biased region" description="Polar residues" evidence="7">
    <location>
        <begin position="27"/>
        <end position="38"/>
    </location>
</feature>
<dbReference type="InterPro" id="IPR007219">
    <property type="entry name" value="XnlR_reg_dom"/>
</dbReference>
<dbReference type="InterPro" id="IPR001138">
    <property type="entry name" value="Zn2Cys6_DnaBD"/>
</dbReference>
<comment type="subcellular location">
    <subcellularLocation>
        <location evidence="1">Nucleus</location>
    </subcellularLocation>
</comment>
<dbReference type="Pfam" id="PF04082">
    <property type="entry name" value="Fungal_trans"/>
    <property type="match status" value="1"/>
</dbReference>
<dbReference type="PROSITE" id="PS50048">
    <property type="entry name" value="ZN2_CY6_FUNGAL_2"/>
    <property type="match status" value="1"/>
</dbReference>
<name>A0A9P8UJ72_9PEZI</name>